<accession>Q08YS5</accession>
<dbReference type="InterPro" id="IPR016024">
    <property type="entry name" value="ARM-type_fold"/>
</dbReference>
<evidence type="ECO:0000313" key="2">
    <source>
        <dbReference type="EMBL" id="EAU65642.1"/>
    </source>
</evidence>
<evidence type="ECO:0008006" key="4">
    <source>
        <dbReference type="Google" id="ProtNLM"/>
    </source>
</evidence>
<organism evidence="2 3">
    <name type="scientific">Stigmatella aurantiaca (strain DW4/3-1)</name>
    <dbReference type="NCBI Taxonomy" id="378806"/>
    <lineage>
        <taxon>Bacteria</taxon>
        <taxon>Pseudomonadati</taxon>
        <taxon>Myxococcota</taxon>
        <taxon>Myxococcia</taxon>
        <taxon>Myxococcales</taxon>
        <taxon>Cystobacterineae</taxon>
        <taxon>Archangiaceae</taxon>
        <taxon>Stigmatella</taxon>
    </lineage>
</organism>
<sequence>MLTRKSGSDMQRPFFKAIGVLGVLLLIALGAAWFSHRSDASERASSAPQASPAPPVLGAPSAVPPSGAGAPTVPGERKPKEDILPMPGCWEGVAEFDKNGSLETFRQALSAAAGAGDSELLLYLQERLTELIAEDPGKALQVLAWAEKSSPPELGVYMEALKRAPAVHQPQVVERLLKMGEDSGAQPSNRAAAMDALESQKRLSASSIQRLKALAMDPATDAAGWMATRTLGRVMKEDYERTGTFAPYWNELLEVGEKSEDLAVRLLALEMPSYSDPLIGGESMDRLAAIMRQDPERDVREMAAFRLAVTEDPQKALEAYRTAFPLEKDECVRWALFRFAVRAAGPGALPLLQQMAAQDPRFVQDYQDFQRLYAEGTVDFARIWLGVQERHRCTIEEGAPHQ</sequence>
<dbReference type="SUPFAM" id="SSF48371">
    <property type="entry name" value="ARM repeat"/>
    <property type="match status" value="1"/>
</dbReference>
<dbReference type="EMBL" id="AAMD01000076">
    <property type="protein sequence ID" value="EAU65642.1"/>
    <property type="molecule type" value="Genomic_DNA"/>
</dbReference>
<evidence type="ECO:0000256" key="1">
    <source>
        <dbReference type="SAM" id="MobiDB-lite"/>
    </source>
</evidence>
<proteinExistence type="predicted"/>
<protein>
    <recommendedName>
        <fullName evidence="4">HEAT repeat domain-containing protein</fullName>
    </recommendedName>
</protein>
<feature type="region of interest" description="Disordered" evidence="1">
    <location>
        <begin position="44"/>
        <end position="82"/>
    </location>
</feature>
<gene>
    <name evidence="2" type="ORF">STIAU_6489</name>
</gene>
<reference evidence="2 3" key="1">
    <citation type="submission" date="2006-04" db="EMBL/GenBank/DDBJ databases">
        <authorList>
            <person name="Nierman W.C."/>
        </authorList>
    </citation>
    <scope>NUCLEOTIDE SEQUENCE [LARGE SCALE GENOMIC DNA]</scope>
    <source>
        <strain evidence="2 3">DW4/3-1</strain>
    </source>
</reference>
<dbReference type="Gene3D" id="1.25.10.10">
    <property type="entry name" value="Leucine-rich Repeat Variant"/>
    <property type="match status" value="1"/>
</dbReference>
<evidence type="ECO:0000313" key="3">
    <source>
        <dbReference type="Proteomes" id="UP000032702"/>
    </source>
</evidence>
<dbReference type="AlphaFoldDB" id="Q08YS5"/>
<feature type="compositionally biased region" description="Low complexity" evidence="1">
    <location>
        <begin position="58"/>
        <end position="74"/>
    </location>
</feature>
<dbReference type="InterPro" id="IPR011989">
    <property type="entry name" value="ARM-like"/>
</dbReference>
<comment type="caution">
    <text evidence="2">The sequence shown here is derived from an EMBL/GenBank/DDBJ whole genome shotgun (WGS) entry which is preliminary data.</text>
</comment>
<dbReference type="PATRIC" id="fig|378806.16.peg.4694"/>
<name>Q08YS5_STIAD</name>
<dbReference type="Proteomes" id="UP000032702">
    <property type="component" value="Unassembled WGS sequence"/>
</dbReference>